<proteinExistence type="predicted"/>
<dbReference type="AlphaFoldDB" id="R7S169"/>
<protein>
    <submittedName>
        <fullName evidence="2">Uncharacterized protein</fullName>
    </submittedName>
</protein>
<feature type="transmembrane region" description="Helical" evidence="1">
    <location>
        <begin position="20"/>
        <end position="39"/>
    </location>
</feature>
<accession>R7S169</accession>
<evidence type="ECO:0000256" key="1">
    <source>
        <dbReference type="SAM" id="Phobius"/>
    </source>
</evidence>
<dbReference type="RefSeq" id="XP_007389194.1">
    <property type="nucleotide sequence ID" value="XM_007389132.1"/>
</dbReference>
<keyword evidence="1" id="KW-0812">Transmembrane</keyword>
<dbReference type="OrthoDB" id="2637653at2759"/>
<dbReference type="HOGENOM" id="CLU_2590925_0_0_1"/>
<dbReference type="KEGG" id="psq:PUNSTDRAFT_78010"/>
<keyword evidence="3" id="KW-1185">Reference proteome</keyword>
<dbReference type="Proteomes" id="UP000054196">
    <property type="component" value="Unassembled WGS sequence"/>
</dbReference>
<dbReference type="EMBL" id="JH687561">
    <property type="protein sequence ID" value="EIN03537.1"/>
    <property type="molecule type" value="Genomic_DNA"/>
</dbReference>
<reference evidence="3" key="1">
    <citation type="journal article" date="2012" name="Science">
        <title>The Paleozoic origin of enzymatic lignin decomposition reconstructed from 31 fungal genomes.</title>
        <authorList>
            <person name="Floudas D."/>
            <person name="Binder M."/>
            <person name="Riley R."/>
            <person name="Barry K."/>
            <person name="Blanchette R.A."/>
            <person name="Henrissat B."/>
            <person name="Martinez A.T."/>
            <person name="Otillar R."/>
            <person name="Spatafora J.W."/>
            <person name="Yadav J.S."/>
            <person name="Aerts A."/>
            <person name="Benoit I."/>
            <person name="Boyd A."/>
            <person name="Carlson A."/>
            <person name="Copeland A."/>
            <person name="Coutinho P.M."/>
            <person name="de Vries R.P."/>
            <person name="Ferreira P."/>
            <person name="Findley K."/>
            <person name="Foster B."/>
            <person name="Gaskell J."/>
            <person name="Glotzer D."/>
            <person name="Gorecki P."/>
            <person name="Heitman J."/>
            <person name="Hesse C."/>
            <person name="Hori C."/>
            <person name="Igarashi K."/>
            <person name="Jurgens J.A."/>
            <person name="Kallen N."/>
            <person name="Kersten P."/>
            <person name="Kohler A."/>
            <person name="Kuees U."/>
            <person name="Kumar T.K.A."/>
            <person name="Kuo A."/>
            <person name="LaButti K."/>
            <person name="Larrondo L.F."/>
            <person name="Lindquist E."/>
            <person name="Ling A."/>
            <person name="Lombard V."/>
            <person name="Lucas S."/>
            <person name="Lundell T."/>
            <person name="Martin R."/>
            <person name="McLaughlin D.J."/>
            <person name="Morgenstern I."/>
            <person name="Morin E."/>
            <person name="Murat C."/>
            <person name="Nagy L.G."/>
            <person name="Nolan M."/>
            <person name="Ohm R.A."/>
            <person name="Patyshakuliyeva A."/>
            <person name="Rokas A."/>
            <person name="Ruiz-Duenas F.J."/>
            <person name="Sabat G."/>
            <person name="Salamov A."/>
            <person name="Samejima M."/>
            <person name="Schmutz J."/>
            <person name="Slot J.C."/>
            <person name="St John F."/>
            <person name="Stenlid J."/>
            <person name="Sun H."/>
            <person name="Sun S."/>
            <person name="Syed K."/>
            <person name="Tsang A."/>
            <person name="Wiebenga A."/>
            <person name="Young D."/>
            <person name="Pisabarro A."/>
            <person name="Eastwood D.C."/>
            <person name="Martin F."/>
            <person name="Cullen D."/>
            <person name="Grigoriev I.V."/>
            <person name="Hibbett D.S."/>
        </authorList>
    </citation>
    <scope>NUCLEOTIDE SEQUENCE [LARGE SCALE GENOMIC DNA]</scope>
    <source>
        <strain evidence="3">HHB-11173 SS5</strain>
    </source>
</reference>
<organism evidence="2 3">
    <name type="scientific">Punctularia strigosozonata (strain HHB-11173)</name>
    <name type="common">White-rot fungus</name>
    <dbReference type="NCBI Taxonomy" id="741275"/>
    <lineage>
        <taxon>Eukaryota</taxon>
        <taxon>Fungi</taxon>
        <taxon>Dikarya</taxon>
        <taxon>Basidiomycota</taxon>
        <taxon>Agaricomycotina</taxon>
        <taxon>Agaricomycetes</taxon>
        <taxon>Corticiales</taxon>
        <taxon>Punctulariaceae</taxon>
        <taxon>Punctularia</taxon>
    </lineage>
</organism>
<evidence type="ECO:0000313" key="3">
    <source>
        <dbReference type="Proteomes" id="UP000054196"/>
    </source>
</evidence>
<dbReference type="GeneID" id="18885773"/>
<gene>
    <name evidence="2" type="ORF">PUNSTDRAFT_78010</name>
</gene>
<name>R7S169_PUNST</name>
<sequence>MHVRRFHSFLSHPLTFLPLSFIPIILDTYLMVLTTRKFISAHREGWGRTPILSLVVRDGIWAFVVLFRAYGPCGQPTSVL</sequence>
<keyword evidence="1" id="KW-0472">Membrane</keyword>
<evidence type="ECO:0000313" key="2">
    <source>
        <dbReference type="EMBL" id="EIN03537.1"/>
    </source>
</evidence>
<keyword evidence="1" id="KW-1133">Transmembrane helix</keyword>